<evidence type="ECO:0000313" key="2">
    <source>
        <dbReference type="Proteomes" id="UP000321570"/>
    </source>
</evidence>
<name>A0A564YD89_HYMDI</name>
<reference evidence="1 2" key="1">
    <citation type="submission" date="2019-07" db="EMBL/GenBank/DDBJ databases">
        <authorList>
            <person name="Jastrzebski P J."/>
            <person name="Paukszto L."/>
            <person name="Jastrzebski P J."/>
        </authorList>
    </citation>
    <scope>NUCLEOTIDE SEQUENCE [LARGE SCALE GENOMIC DNA]</scope>
    <source>
        <strain evidence="1 2">WMS-il1</strain>
    </source>
</reference>
<dbReference type="AlphaFoldDB" id="A0A564YD89"/>
<dbReference type="EMBL" id="CABIJS010000166">
    <property type="protein sequence ID" value="VUZ45247.1"/>
    <property type="molecule type" value="Genomic_DNA"/>
</dbReference>
<sequence>MNKHCVSLSCSPSSIRKAGSTSDDSCRDTADSAIFGTSPAHTVPSFSSNLPVHLKHTYNYVLTRVLIQATIINSLSNTHTYRLSLVRHILLRSLLSSILSSPWESVLRFVRNILV</sequence>
<proteinExistence type="predicted"/>
<organism evidence="1 2">
    <name type="scientific">Hymenolepis diminuta</name>
    <name type="common">Rat tapeworm</name>
    <dbReference type="NCBI Taxonomy" id="6216"/>
    <lineage>
        <taxon>Eukaryota</taxon>
        <taxon>Metazoa</taxon>
        <taxon>Spiralia</taxon>
        <taxon>Lophotrochozoa</taxon>
        <taxon>Platyhelminthes</taxon>
        <taxon>Cestoda</taxon>
        <taxon>Eucestoda</taxon>
        <taxon>Cyclophyllidea</taxon>
        <taxon>Hymenolepididae</taxon>
        <taxon>Hymenolepis</taxon>
    </lineage>
</organism>
<accession>A0A564YD89</accession>
<dbReference type="Proteomes" id="UP000321570">
    <property type="component" value="Unassembled WGS sequence"/>
</dbReference>
<keyword evidence="2" id="KW-1185">Reference proteome</keyword>
<protein>
    <submittedName>
        <fullName evidence="1">Uncharacterized protein</fullName>
    </submittedName>
</protein>
<gene>
    <name evidence="1" type="ORF">WMSIL1_LOCUS5279</name>
</gene>
<evidence type="ECO:0000313" key="1">
    <source>
        <dbReference type="EMBL" id="VUZ45247.1"/>
    </source>
</evidence>